<keyword evidence="1" id="KW-0472">Membrane</keyword>
<dbReference type="GO" id="GO:0005506">
    <property type="term" value="F:iron ion binding"/>
    <property type="evidence" value="ECO:0007669"/>
    <property type="project" value="InterPro"/>
</dbReference>
<comment type="caution">
    <text evidence="2">The sequence shown here is derived from an EMBL/GenBank/DDBJ whole genome shotgun (WGS) entry which is preliminary data.</text>
</comment>
<reference evidence="2 3" key="1">
    <citation type="submission" date="2024-01" db="EMBL/GenBank/DDBJ databases">
        <title>Genome assemblies of Stephania.</title>
        <authorList>
            <person name="Yang L."/>
        </authorList>
    </citation>
    <scope>NUCLEOTIDE SEQUENCE [LARGE SCALE GENOMIC DNA]</scope>
    <source>
        <strain evidence="2">QJT</strain>
        <tissue evidence="2">Leaf</tissue>
    </source>
</reference>
<dbReference type="GO" id="GO:0016705">
    <property type="term" value="F:oxidoreductase activity, acting on paired donors, with incorporation or reduction of molecular oxygen"/>
    <property type="evidence" value="ECO:0007669"/>
    <property type="project" value="InterPro"/>
</dbReference>
<gene>
    <name evidence="2" type="ORF">Sjap_014725</name>
</gene>
<keyword evidence="3" id="KW-1185">Reference proteome</keyword>
<name>A0AAP0NQQ3_9MAGN</name>
<evidence type="ECO:0000256" key="1">
    <source>
        <dbReference type="SAM" id="Phobius"/>
    </source>
</evidence>
<proteinExistence type="predicted"/>
<evidence type="ECO:0000313" key="3">
    <source>
        <dbReference type="Proteomes" id="UP001417504"/>
    </source>
</evidence>
<dbReference type="EMBL" id="JBBNAE010000006">
    <property type="protein sequence ID" value="KAK9115778.1"/>
    <property type="molecule type" value="Genomic_DNA"/>
</dbReference>
<keyword evidence="1" id="KW-0812">Transmembrane</keyword>
<evidence type="ECO:0008006" key="4">
    <source>
        <dbReference type="Google" id="ProtNLM"/>
    </source>
</evidence>
<dbReference type="PANTHER" id="PTHR24299:SF59">
    <property type="entry name" value="CYTOCHROME P450 SUPERFAMILY PROTEIN"/>
    <property type="match status" value="1"/>
</dbReference>
<dbReference type="GO" id="GO:0020037">
    <property type="term" value="F:heme binding"/>
    <property type="evidence" value="ECO:0007669"/>
    <property type="project" value="InterPro"/>
</dbReference>
<dbReference type="SUPFAM" id="SSF48264">
    <property type="entry name" value="Cytochrome P450"/>
    <property type="match status" value="1"/>
</dbReference>
<dbReference type="GO" id="GO:0004497">
    <property type="term" value="F:monooxygenase activity"/>
    <property type="evidence" value="ECO:0007669"/>
    <property type="project" value="InterPro"/>
</dbReference>
<dbReference type="PANTHER" id="PTHR24299">
    <property type="entry name" value="CYTOCHROME P450 FAMILY 1"/>
    <property type="match status" value="1"/>
</dbReference>
<dbReference type="Gene3D" id="1.10.630.10">
    <property type="entry name" value="Cytochrome P450"/>
    <property type="match status" value="1"/>
</dbReference>
<dbReference type="InterPro" id="IPR036396">
    <property type="entry name" value="Cyt_P450_sf"/>
</dbReference>
<dbReference type="AlphaFoldDB" id="A0AAP0NQQ3"/>
<sequence length="97" mass="10665">MDSSNALYATPLFFSAVLSAFLLLCINLLWTRRRTRRISNAPPGPTPLPLIGNLLQLGINPHESLAELAKIYGPLMAQHCRLFSCAGVQNGDEESDR</sequence>
<keyword evidence="1" id="KW-1133">Transmembrane helix</keyword>
<dbReference type="Proteomes" id="UP001417504">
    <property type="component" value="Unassembled WGS sequence"/>
</dbReference>
<evidence type="ECO:0000313" key="2">
    <source>
        <dbReference type="EMBL" id="KAK9115778.1"/>
    </source>
</evidence>
<organism evidence="2 3">
    <name type="scientific">Stephania japonica</name>
    <dbReference type="NCBI Taxonomy" id="461633"/>
    <lineage>
        <taxon>Eukaryota</taxon>
        <taxon>Viridiplantae</taxon>
        <taxon>Streptophyta</taxon>
        <taxon>Embryophyta</taxon>
        <taxon>Tracheophyta</taxon>
        <taxon>Spermatophyta</taxon>
        <taxon>Magnoliopsida</taxon>
        <taxon>Ranunculales</taxon>
        <taxon>Menispermaceae</taxon>
        <taxon>Menispermoideae</taxon>
        <taxon>Cissampelideae</taxon>
        <taxon>Stephania</taxon>
    </lineage>
</organism>
<protein>
    <recommendedName>
        <fullName evidence="4">Cytochrome P450</fullName>
    </recommendedName>
</protein>
<accession>A0AAP0NQQ3</accession>
<feature type="transmembrane region" description="Helical" evidence="1">
    <location>
        <begin position="6"/>
        <end position="30"/>
    </location>
</feature>